<dbReference type="InterPro" id="IPR000477">
    <property type="entry name" value="RT_dom"/>
</dbReference>
<dbReference type="Pfam" id="PF00078">
    <property type="entry name" value="RVT_1"/>
    <property type="match status" value="1"/>
</dbReference>
<dbReference type="CDD" id="cd01647">
    <property type="entry name" value="RT_LTR"/>
    <property type="match status" value="1"/>
</dbReference>
<dbReference type="PANTHER" id="PTHR24559:SF444">
    <property type="entry name" value="REVERSE TRANSCRIPTASE DOMAIN-CONTAINING PROTEIN"/>
    <property type="match status" value="1"/>
</dbReference>
<evidence type="ECO:0000259" key="1">
    <source>
        <dbReference type="PROSITE" id="PS50878"/>
    </source>
</evidence>
<dbReference type="Proteomes" id="UP001377567">
    <property type="component" value="Unassembled WGS sequence"/>
</dbReference>
<dbReference type="Gene3D" id="3.30.70.270">
    <property type="match status" value="3"/>
</dbReference>
<comment type="caution">
    <text evidence="2">The sequence shown here is derived from an EMBL/GenBank/DDBJ whole genome shotgun (WGS) entry which is preliminary data.</text>
</comment>
<name>A0AAV5S293_MAUHU</name>
<dbReference type="InterPro" id="IPR053134">
    <property type="entry name" value="RNA-dir_DNA_polymerase"/>
</dbReference>
<sequence>MSSFKLVIIDRSGERGWGVRKGSGSVDTHRLYVDYRILNKATIKDHFPLPRIESLLAKIGDATVFSTLDLHSGYHQIPVEPADVEKTAFTIHNGKYQYRVMPLGLVNAPLTFARYMADLFRDLDFVLTYLDDILVLSHSVEEHHEHLRIVLGRLKQENLIAKEKKCHFLQSEVEFLGYTISANSIRPVRGKCAVIRRILLCTTVKAAQRFLGTINYYRRFIPHCSEIAI</sequence>
<dbReference type="InterPro" id="IPR043502">
    <property type="entry name" value="DNA/RNA_pol_sf"/>
</dbReference>
<reference evidence="2 3" key="1">
    <citation type="journal article" date="2023" name="Elife">
        <title>Identification of key yeast species and microbe-microbe interactions impacting larval growth of Drosophila in the wild.</title>
        <authorList>
            <person name="Mure A."/>
            <person name="Sugiura Y."/>
            <person name="Maeda R."/>
            <person name="Honda K."/>
            <person name="Sakurai N."/>
            <person name="Takahashi Y."/>
            <person name="Watada M."/>
            <person name="Katoh T."/>
            <person name="Gotoh A."/>
            <person name="Gotoh Y."/>
            <person name="Taniguchi I."/>
            <person name="Nakamura K."/>
            <person name="Hayashi T."/>
            <person name="Katayama T."/>
            <person name="Uemura T."/>
            <person name="Hattori Y."/>
        </authorList>
    </citation>
    <scope>NUCLEOTIDE SEQUENCE [LARGE SCALE GENOMIC DNA]</scope>
    <source>
        <strain evidence="2 3">KH-74</strain>
    </source>
</reference>
<evidence type="ECO:0000313" key="2">
    <source>
        <dbReference type="EMBL" id="GMM57841.1"/>
    </source>
</evidence>
<organism evidence="2 3">
    <name type="scientific">Maudiozyma humilis</name>
    <name type="common">Sour dough yeast</name>
    <name type="synonym">Kazachstania humilis</name>
    <dbReference type="NCBI Taxonomy" id="51915"/>
    <lineage>
        <taxon>Eukaryota</taxon>
        <taxon>Fungi</taxon>
        <taxon>Dikarya</taxon>
        <taxon>Ascomycota</taxon>
        <taxon>Saccharomycotina</taxon>
        <taxon>Saccharomycetes</taxon>
        <taxon>Saccharomycetales</taxon>
        <taxon>Saccharomycetaceae</taxon>
        <taxon>Maudiozyma</taxon>
    </lineage>
</organism>
<dbReference type="SUPFAM" id="SSF56672">
    <property type="entry name" value="DNA/RNA polymerases"/>
    <property type="match status" value="1"/>
</dbReference>
<keyword evidence="3" id="KW-1185">Reference proteome</keyword>
<accession>A0AAV5S293</accession>
<evidence type="ECO:0000313" key="3">
    <source>
        <dbReference type="Proteomes" id="UP001377567"/>
    </source>
</evidence>
<dbReference type="InterPro" id="IPR043128">
    <property type="entry name" value="Rev_trsase/Diguanyl_cyclase"/>
</dbReference>
<dbReference type="PROSITE" id="PS50878">
    <property type="entry name" value="RT_POL"/>
    <property type="match status" value="1"/>
</dbReference>
<gene>
    <name evidence="2" type="ORF">DAKH74_044570</name>
</gene>
<protein>
    <recommendedName>
        <fullName evidence="1">Reverse transcriptase domain-containing protein</fullName>
    </recommendedName>
</protein>
<proteinExistence type="predicted"/>
<dbReference type="PANTHER" id="PTHR24559">
    <property type="entry name" value="TRANSPOSON TY3-I GAG-POL POLYPROTEIN"/>
    <property type="match status" value="1"/>
</dbReference>
<feature type="domain" description="Reverse transcriptase" evidence="1">
    <location>
        <begin position="1"/>
        <end position="180"/>
    </location>
</feature>
<dbReference type="AlphaFoldDB" id="A0AAV5S293"/>
<dbReference type="EMBL" id="BTGD01000016">
    <property type="protein sequence ID" value="GMM57841.1"/>
    <property type="molecule type" value="Genomic_DNA"/>
</dbReference>